<evidence type="ECO:0000313" key="2">
    <source>
        <dbReference type="EMBL" id="KAL2645515.1"/>
    </source>
</evidence>
<dbReference type="EMBL" id="JBHFFA010000002">
    <property type="protein sequence ID" value="KAL2645515.1"/>
    <property type="molecule type" value="Genomic_DNA"/>
</dbReference>
<reference evidence="2 3" key="1">
    <citation type="submission" date="2024-09" db="EMBL/GenBank/DDBJ databases">
        <title>Chromosome-scale assembly of Riccia fluitans.</title>
        <authorList>
            <person name="Paukszto L."/>
            <person name="Sawicki J."/>
            <person name="Karawczyk K."/>
            <person name="Piernik-Szablinska J."/>
            <person name="Szczecinska M."/>
            <person name="Mazdziarz M."/>
        </authorList>
    </citation>
    <scope>NUCLEOTIDE SEQUENCE [LARGE SCALE GENOMIC DNA]</scope>
    <source>
        <strain evidence="2">Rf_01</strain>
        <tissue evidence="2">Aerial parts of the thallus</tissue>
    </source>
</reference>
<feature type="compositionally biased region" description="Basic and acidic residues" evidence="1">
    <location>
        <begin position="56"/>
        <end position="81"/>
    </location>
</feature>
<evidence type="ECO:0000313" key="3">
    <source>
        <dbReference type="Proteomes" id="UP001605036"/>
    </source>
</evidence>
<comment type="caution">
    <text evidence="2">The sequence shown here is derived from an EMBL/GenBank/DDBJ whole genome shotgun (WGS) entry which is preliminary data.</text>
</comment>
<feature type="region of interest" description="Disordered" evidence="1">
    <location>
        <begin position="56"/>
        <end position="105"/>
    </location>
</feature>
<proteinExistence type="predicted"/>
<feature type="region of interest" description="Disordered" evidence="1">
    <location>
        <begin position="1"/>
        <end position="44"/>
    </location>
</feature>
<gene>
    <name evidence="2" type="ORF">R1flu_013102</name>
</gene>
<keyword evidence="3" id="KW-1185">Reference proteome</keyword>
<evidence type="ECO:0000256" key="1">
    <source>
        <dbReference type="SAM" id="MobiDB-lite"/>
    </source>
</evidence>
<name>A0ABD1ZDJ4_9MARC</name>
<dbReference type="Proteomes" id="UP001605036">
    <property type="component" value="Unassembled WGS sequence"/>
</dbReference>
<organism evidence="2 3">
    <name type="scientific">Riccia fluitans</name>
    <dbReference type="NCBI Taxonomy" id="41844"/>
    <lineage>
        <taxon>Eukaryota</taxon>
        <taxon>Viridiplantae</taxon>
        <taxon>Streptophyta</taxon>
        <taxon>Embryophyta</taxon>
        <taxon>Marchantiophyta</taxon>
        <taxon>Marchantiopsida</taxon>
        <taxon>Marchantiidae</taxon>
        <taxon>Marchantiales</taxon>
        <taxon>Ricciaceae</taxon>
        <taxon>Riccia</taxon>
    </lineage>
</organism>
<sequence length="135" mass="14765">MTSEARELTPEAILPASPERPPAEFQTPEGQATAMETDTPTMTLVERHQRDWLRADLDSSRQELEVARPDTVGRRTREEQQAARTGPGSREGDTSHEAPSAPPAILAWGTSRIGILRRSVGEFPALTPGVLRIGE</sequence>
<feature type="compositionally biased region" description="Polar residues" evidence="1">
    <location>
        <begin position="28"/>
        <end position="42"/>
    </location>
</feature>
<protein>
    <submittedName>
        <fullName evidence="2">Uncharacterized protein</fullName>
    </submittedName>
</protein>
<dbReference type="AlphaFoldDB" id="A0ABD1ZDJ4"/>
<accession>A0ABD1ZDJ4</accession>